<proteinExistence type="predicted"/>
<sequence>MCKISLSLPFLIQITNFDEKQSTWW</sequence>
<evidence type="ECO:0000313" key="1">
    <source>
        <dbReference type="EMBL" id="JAH85547.1"/>
    </source>
</evidence>
<protein>
    <submittedName>
        <fullName evidence="1">Uncharacterized protein</fullName>
    </submittedName>
</protein>
<dbReference type="EMBL" id="GBXM01023030">
    <property type="protein sequence ID" value="JAH85547.1"/>
    <property type="molecule type" value="Transcribed_RNA"/>
</dbReference>
<name>A0A0E9W5A7_ANGAN</name>
<reference evidence="1" key="2">
    <citation type="journal article" date="2015" name="Fish Shellfish Immunol.">
        <title>Early steps in the European eel (Anguilla anguilla)-Vibrio vulnificus interaction in the gills: Role of the RtxA13 toxin.</title>
        <authorList>
            <person name="Callol A."/>
            <person name="Pajuelo D."/>
            <person name="Ebbesson L."/>
            <person name="Teles M."/>
            <person name="MacKenzie S."/>
            <person name="Amaro C."/>
        </authorList>
    </citation>
    <scope>NUCLEOTIDE SEQUENCE</scope>
</reference>
<organism evidence="1">
    <name type="scientific">Anguilla anguilla</name>
    <name type="common">European freshwater eel</name>
    <name type="synonym">Muraena anguilla</name>
    <dbReference type="NCBI Taxonomy" id="7936"/>
    <lineage>
        <taxon>Eukaryota</taxon>
        <taxon>Metazoa</taxon>
        <taxon>Chordata</taxon>
        <taxon>Craniata</taxon>
        <taxon>Vertebrata</taxon>
        <taxon>Euteleostomi</taxon>
        <taxon>Actinopterygii</taxon>
        <taxon>Neopterygii</taxon>
        <taxon>Teleostei</taxon>
        <taxon>Anguilliformes</taxon>
        <taxon>Anguillidae</taxon>
        <taxon>Anguilla</taxon>
    </lineage>
</organism>
<dbReference type="AlphaFoldDB" id="A0A0E9W5A7"/>
<accession>A0A0E9W5A7</accession>
<reference evidence="1" key="1">
    <citation type="submission" date="2014-11" db="EMBL/GenBank/DDBJ databases">
        <authorList>
            <person name="Amaro Gonzalez C."/>
        </authorList>
    </citation>
    <scope>NUCLEOTIDE SEQUENCE</scope>
</reference>